<dbReference type="InterPro" id="IPR014756">
    <property type="entry name" value="Ig_E-set"/>
</dbReference>
<dbReference type="SUPFAM" id="SSF81296">
    <property type="entry name" value="E set domains"/>
    <property type="match status" value="1"/>
</dbReference>
<feature type="domain" description="CBM6" evidence="9">
    <location>
        <begin position="340"/>
        <end position="466"/>
    </location>
</feature>
<dbReference type="PATRIC" id="fig|821.40.peg.4487"/>
<dbReference type="AlphaFoldDB" id="A0A0P0M5B3"/>
<dbReference type="Proteomes" id="UP000061587">
    <property type="component" value="Chromosome"/>
</dbReference>
<dbReference type="GO" id="GO:0030246">
    <property type="term" value="F:carbohydrate binding"/>
    <property type="evidence" value="ECO:0007669"/>
    <property type="project" value="InterPro"/>
</dbReference>
<dbReference type="Pfam" id="PF04616">
    <property type="entry name" value="Glyco_hydro_43"/>
    <property type="match status" value="1"/>
</dbReference>
<evidence type="ECO:0000259" key="9">
    <source>
        <dbReference type="PROSITE" id="PS51175"/>
    </source>
</evidence>
<dbReference type="InterPro" id="IPR006710">
    <property type="entry name" value="Glyco_hydro_43"/>
</dbReference>
<dbReference type="Pfam" id="PF03422">
    <property type="entry name" value="CBM_6"/>
    <property type="match status" value="1"/>
</dbReference>
<dbReference type="PROSITE" id="PS51175">
    <property type="entry name" value="CBM6"/>
    <property type="match status" value="1"/>
</dbReference>
<evidence type="ECO:0000256" key="1">
    <source>
        <dbReference type="ARBA" id="ARBA00009865"/>
    </source>
</evidence>
<dbReference type="CDD" id="cd04084">
    <property type="entry name" value="CBM6_xylanase-like"/>
    <property type="match status" value="1"/>
</dbReference>
<protein>
    <submittedName>
        <fullName evidence="10">Glycoside hydrolase family protein</fullName>
    </submittedName>
</protein>
<dbReference type="Gene3D" id="3.40.50.1820">
    <property type="entry name" value="alpha/beta hydrolase"/>
    <property type="match status" value="1"/>
</dbReference>
<dbReference type="SMART" id="SM00606">
    <property type="entry name" value="CBD_IV"/>
    <property type="match status" value="1"/>
</dbReference>
<dbReference type="CDD" id="cd02858">
    <property type="entry name" value="E_set_Esterase_N"/>
    <property type="match status" value="1"/>
</dbReference>
<reference evidence="11" key="1">
    <citation type="submission" date="2015-10" db="EMBL/GenBank/DDBJ databases">
        <title>Extensive mobilome-driven genome diversification in gut-associated Bacteroides vulgatus mpk.</title>
        <authorList>
            <person name="Beier S."/>
            <person name="Lange A."/>
            <person name="Huson D.H."/>
            <person name="Frick J.-S."/>
            <person name="Autenrieth I.B."/>
        </authorList>
    </citation>
    <scope>NUCLEOTIDE SEQUENCE [LARGE SCALE GENOMIC DNA]</scope>
    <source>
        <strain evidence="11">mpk</strain>
    </source>
</reference>
<keyword evidence="5" id="KW-0119">Carbohydrate metabolism</keyword>
<keyword evidence="2" id="KW-0624">Polysaccharide degradation</keyword>
<dbReference type="InterPro" id="IPR052176">
    <property type="entry name" value="Glycosyl_Hydrlase_43_Enz"/>
</dbReference>
<dbReference type="GO" id="GO:0004553">
    <property type="term" value="F:hydrolase activity, hydrolyzing O-glycosyl compounds"/>
    <property type="evidence" value="ECO:0007669"/>
    <property type="project" value="InterPro"/>
</dbReference>
<evidence type="ECO:0000256" key="4">
    <source>
        <dbReference type="ARBA" id="ARBA00022801"/>
    </source>
</evidence>
<dbReference type="EMBL" id="CP013020">
    <property type="protein sequence ID" value="ALK86294.1"/>
    <property type="molecule type" value="Genomic_DNA"/>
</dbReference>
<evidence type="ECO:0000256" key="8">
    <source>
        <dbReference type="SAM" id="SignalP"/>
    </source>
</evidence>
<sequence>MNMKLECDLSGIRKCMMSGLSLLLAGVLQAQNPIVQTCYTSDPAPMVHDGTLYVYTGHDEDHADFFWMQEWRVYSTKDMVNWTDHGSPLAIESFDWADDRAWASQCIERNGKFYWYVCLHSKLTNTMAIGVAVGDSPTGPFKDAIGRPLYEGSWDFIDPTVFVDDDGQAYLYWGNPNVYYAKLNADMVSLDGEVSKVEQTIESFGSPGPDKREKGKKYKDIYTEGPWLHKRGGTYYLSYAAGGVPEHIAYSMSDTPTGPWKYMGEIMPLQDTGSFTNHCGVTDYKGNSYFFYHTGKLPGGGGFGRSVAVEQFSYNPDGTFPIINATTEGVSPVGTLTPYQRVEAETIAFSEGVKSEWNAKTGVYVSGIHDGDYIKVREVDFEDLSPKCLCVSVASALRGGWIEIRTDSIGGTLIAEMRVPHTGGWECWTSIEADVTVPVTGVHDVYFVFKGRKGCELFHFDWWKFSRQEMTEQEVKDRTQAASTNIPGYEYPRLDEEHCAHFRFYAPQAGRLQVDCCGKKYDMQKDADGFWTVKTDPLVVGFHYYFLIADGVQVADPSSYTFFGCCRMASGIEVPEGVEGDYYRPQQGVPHGQVRSCTYYSEAKKEFRRCMVYTPAEYETKVKKRYPVLYLQHGMGEDETGWSAQGCMQHIMDNLIASGQCVPMLVVMDSGDVKAPFIPRKGKDVNEERALYGASFYRVMLEDLIPMIDRTFRTYTDREHRAMAGLSWGGHQTLTTTLPHLDKFSYIGAFSGAIFGLDVKTCFDGVFADAGKFNKQVHYLFLGCGTEEQFGTRKLAESLRKIGIHVDYYESQGTAHEWLTWRRCLYRFVPHLFKNRK</sequence>
<organism evidence="10 11">
    <name type="scientific">Phocaeicola vulgatus</name>
    <name type="common">Bacteroides vulgatus</name>
    <dbReference type="NCBI Taxonomy" id="821"/>
    <lineage>
        <taxon>Bacteria</taxon>
        <taxon>Pseudomonadati</taxon>
        <taxon>Bacteroidota</taxon>
        <taxon>Bacteroidia</taxon>
        <taxon>Bacteroidales</taxon>
        <taxon>Bacteroidaceae</taxon>
        <taxon>Phocaeicola</taxon>
    </lineage>
</organism>
<evidence type="ECO:0000313" key="10">
    <source>
        <dbReference type="EMBL" id="ALK86294.1"/>
    </source>
</evidence>
<dbReference type="InterPro" id="IPR013783">
    <property type="entry name" value="Ig-like_fold"/>
</dbReference>
<evidence type="ECO:0000256" key="5">
    <source>
        <dbReference type="ARBA" id="ARBA00023277"/>
    </source>
</evidence>
<dbReference type="SUPFAM" id="SSF49785">
    <property type="entry name" value="Galactose-binding domain-like"/>
    <property type="match status" value="1"/>
</dbReference>
<accession>A0A0P0M5B3</accession>
<name>A0A0P0M5B3_PHOVU</name>
<dbReference type="InterPro" id="IPR006584">
    <property type="entry name" value="Cellulose-bd_IV"/>
</dbReference>
<feature type="site" description="Important for catalytic activity, responsible for pKa modulation of the active site Glu and correct orientation of both the proton donor and substrate" evidence="7">
    <location>
        <position position="158"/>
    </location>
</feature>
<dbReference type="InterPro" id="IPR023296">
    <property type="entry name" value="Glyco_hydro_beta-prop_sf"/>
</dbReference>
<evidence type="ECO:0000256" key="2">
    <source>
        <dbReference type="ARBA" id="ARBA00022651"/>
    </source>
</evidence>
<keyword evidence="4 10" id="KW-0378">Hydrolase</keyword>
<evidence type="ECO:0000256" key="6">
    <source>
        <dbReference type="ARBA" id="ARBA00023295"/>
    </source>
</evidence>
<dbReference type="SUPFAM" id="SSF75005">
    <property type="entry name" value="Arabinanase/levansucrase/invertase"/>
    <property type="match status" value="1"/>
</dbReference>
<feature type="signal peptide" evidence="8">
    <location>
        <begin position="1"/>
        <end position="30"/>
    </location>
</feature>
<dbReference type="InterPro" id="IPR005084">
    <property type="entry name" value="CBM6"/>
</dbReference>
<keyword evidence="6" id="KW-0326">Glycosidase</keyword>
<dbReference type="PANTHER" id="PTHR43772">
    <property type="entry name" value="ENDO-1,4-BETA-XYLANASE"/>
    <property type="match status" value="1"/>
</dbReference>
<comment type="similarity">
    <text evidence="1">Belongs to the glycosyl hydrolase 43 family.</text>
</comment>
<reference evidence="10 11" key="2">
    <citation type="journal article" date="2016" name="Genome Biol. Evol.">
        <title>Extensive mobilome-driven genome diversification in mouse gut-associated Bacteroides vulgatus mpk.</title>
        <authorList>
            <person name="Lange A."/>
            <person name="Beier S."/>
            <person name="Steimle A."/>
            <person name="Autenrieth I.B."/>
            <person name="Huson D.H."/>
            <person name="Frick J.S."/>
        </authorList>
    </citation>
    <scope>NUCLEOTIDE SEQUENCE [LARGE SCALE GENOMIC DNA]</scope>
    <source>
        <strain evidence="11">mpk</strain>
    </source>
</reference>
<proteinExistence type="inferred from homology"/>
<keyword evidence="2" id="KW-0858">Xylan degradation</keyword>
<dbReference type="PANTHER" id="PTHR43772:SF2">
    <property type="entry name" value="PUTATIVE (AFU_ORTHOLOGUE AFUA_2G04480)-RELATED"/>
    <property type="match status" value="1"/>
</dbReference>
<dbReference type="Gene3D" id="2.60.120.260">
    <property type="entry name" value="Galactose-binding domain-like"/>
    <property type="match status" value="1"/>
</dbReference>
<evidence type="ECO:0000256" key="7">
    <source>
        <dbReference type="PIRSR" id="PIRSR606710-2"/>
    </source>
</evidence>
<dbReference type="SUPFAM" id="SSF53474">
    <property type="entry name" value="alpha/beta-Hydrolases"/>
    <property type="match status" value="1"/>
</dbReference>
<feature type="chain" id="PRO_5006050622" evidence="8">
    <location>
        <begin position="31"/>
        <end position="837"/>
    </location>
</feature>
<evidence type="ECO:0000256" key="3">
    <source>
        <dbReference type="ARBA" id="ARBA00022729"/>
    </source>
</evidence>
<keyword evidence="3 8" id="KW-0732">Signal</keyword>
<gene>
    <name evidence="10" type="ORF">BvMPK_3734</name>
</gene>
<dbReference type="Pfam" id="PF00756">
    <property type="entry name" value="Esterase"/>
    <property type="match status" value="1"/>
</dbReference>
<dbReference type="InterPro" id="IPR000801">
    <property type="entry name" value="Esterase-like"/>
</dbReference>
<dbReference type="CDD" id="cd18618">
    <property type="entry name" value="GH43_Xsa43E-like"/>
    <property type="match status" value="1"/>
</dbReference>
<dbReference type="InterPro" id="IPR029058">
    <property type="entry name" value="AB_hydrolase_fold"/>
</dbReference>
<dbReference type="Gene3D" id="2.115.10.20">
    <property type="entry name" value="Glycosyl hydrolase domain, family 43"/>
    <property type="match status" value="1"/>
</dbReference>
<dbReference type="InterPro" id="IPR008979">
    <property type="entry name" value="Galactose-bd-like_sf"/>
</dbReference>
<dbReference type="Gene3D" id="2.60.40.10">
    <property type="entry name" value="Immunoglobulins"/>
    <property type="match status" value="1"/>
</dbReference>
<dbReference type="GO" id="GO:0045493">
    <property type="term" value="P:xylan catabolic process"/>
    <property type="evidence" value="ECO:0007669"/>
    <property type="project" value="UniProtKB-KW"/>
</dbReference>
<evidence type="ECO:0000313" key="11">
    <source>
        <dbReference type="Proteomes" id="UP000061587"/>
    </source>
</evidence>